<proteinExistence type="predicted"/>
<name>A0AAN9LG71_PHACN</name>
<evidence type="ECO:0000313" key="2">
    <source>
        <dbReference type="EMBL" id="KAK7333523.1"/>
    </source>
</evidence>
<reference evidence="2 3" key="1">
    <citation type="submission" date="2024-01" db="EMBL/GenBank/DDBJ databases">
        <title>The genomes of 5 underutilized Papilionoideae crops provide insights into root nodulation and disease resistanc.</title>
        <authorList>
            <person name="Jiang F."/>
        </authorList>
    </citation>
    <scope>NUCLEOTIDE SEQUENCE [LARGE SCALE GENOMIC DNA]</scope>
    <source>
        <strain evidence="2">JINMINGXINNONG_FW02</strain>
        <tissue evidence="2">Leaves</tissue>
    </source>
</reference>
<dbReference type="AlphaFoldDB" id="A0AAN9LG71"/>
<keyword evidence="1" id="KW-1133">Transmembrane helix</keyword>
<organism evidence="2 3">
    <name type="scientific">Phaseolus coccineus</name>
    <name type="common">Scarlet runner bean</name>
    <name type="synonym">Phaseolus multiflorus</name>
    <dbReference type="NCBI Taxonomy" id="3886"/>
    <lineage>
        <taxon>Eukaryota</taxon>
        <taxon>Viridiplantae</taxon>
        <taxon>Streptophyta</taxon>
        <taxon>Embryophyta</taxon>
        <taxon>Tracheophyta</taxon>
        <taxon>Spermatophyta</taxon>
        <taxon>Magnoliopsida</taxon>
        <taxon>eudicotyledons</taxon>
        <taxon>Gunneridae</taxon>
        <taxon>Pentapetalae</taxon>
        <taxon>rosids</taxon>
        <taxon>fabids</taxon>
        <taxon>Fabales</taxon>
        <taxon>Fabaceae</taxon>
        <taxon>Papilionoideae</taxon>
        <taxon>50 kb inversion clade</taxon>
        <taxon>NPAAA clade</taxon>
        <taxon>indigoferoid/millettioid clade</taxon>
        <taxon>Phaseoleae</taxon>
        <taxon>Phaseolus</taxon>
    </lineage>
</organism>
<feature type="transmembrane region" description="Helical" evidence="1">
    <location>
        <begin position="20"/>
        <end position="44"/>
    </location>
</feature>
<accession>A0AAN9LG71</accession>
<sequence>MQKRIIPLSRPCLVQESLSLSLVFFLVYSSLCSLHLMFVLTVFVSRSSSGVLPFTIFASCSSSSVLPLTFFLSPSSSHVLPLALLGFYGFVLRLGFHLENKIAFGILSFRYVL</sequence>
<protein>
    <recommendedName>
        <fullName evidence="4">Transmembrane protein</fullName>
    </recommendedName>
</protein>
<gene>
    <name evidence="2" type="ORF">VNO80_30298</name>
</gene>
<keyword evidence="1" id="KW-0812">Transmembrane</keyword>
<evidence type="ECO:0008006" key="4">
    <source>
        <dbReference type="Google" id="ProtNLM"/>
    </source>
</evidence>
<dbReference type="EMBL" id="JAYMYR010000011">
    <property type="protein sequence ID" value="KAK7333523.1"/>
    <property type="molecule type" value="Genomic_DNA"/>
</dbReference>
<evidence type="ECO:0000313" key="3">
    <source>
        <dbReference type="Proteomes" id="UP001374584"/>
    </source>
</evidence>
<comment type="caution">
    <text evidence="2">The sequence shown here is derived from an EMBL/GenBank/DDBJ whole genome shotgun (WGS) entry which is preliminary data.</text>
</comment>
<keyword evidence="1" id="KW-0472">Membrane</keyword>
<feature type="transmembrane region" description="Helical" evidence="1">
    <location>
        <begin position="78"/>
        <end position="96"/>
    </location>
</feature>
<evidence type="ECO:0000256" key="1">
    <source>
        <dbReference type="SAM" id="Phobius"/>
    </source>
</evidence>
<dbReference type="Proteomes" id="UP001374584">
    <property type="component" value="Unassembled WGS sequence"/>
</dbReference>
<keyword evidence="3" id="KW-1185">Reference proteome</keyword>